<dbReference type="InterPro" id="IPR002450">
    <property type="entry name" value="von_Ebner_gland"/>
</dbReference>
<keyword evidence="3" id="KW-0964">Secreted</keyword>
<reference evidence="8" key="1">
    <citation type="submission" date="2025-08" db="UniProtKB">
        <authorList>
            <consortium name="RefSeq"/>
        </authorList>
    </citation>
    <scope>IDENTIFICATION</scope>
</reference>
<name>A0A6P6D830_OCTDE</name>
<dbReference type="InterPro" id="IPR012674">
    <property type="entry name" value="Calycin"/>
</dbReference>
<evidence type="ECO:0000256" key="1">
    <source>
        <dbReference type="ARBA" id="ARBA00004613"/>
    </source>
</evidence>
<dbReference type="PRINTS" id="PR01175">
    <property type="entry name" value="VNEBNERGLAND"/>
</dbReference>
<feature type="domain" description="Lipocalin/cytosolic fatty-acid binding" evidence="6">
    <location>
        <begin position="28"/>
        <end position="162"/>
    </location>
</feature>
<gene>
    <name evidence="8" type="primary">LOC101574432</name>
</gene>
<dbReference type="InParanoid" id="A0A6P6D830"/>
<feature type="signal peptide" evidence="5">
    <location>
        <begin position="1"/>
        <end position="18"/>
    </location>
</feature>
<dbReference type="RefSeq" id="XP_023556015.1">
    <property type="nucleotide sequence ID" value="XM_023700247.1"/>
</dbReference>
<dbReference type="Gene3D" id="2.40.128.20">
    <property type="match status" value="1"/>
</dbReference>
<evidence type="ECO:0000256" key="4">
    <source>
        <dbReference type="ARBA" id="ARBA00022729"/>
    </source>
</evidence>
<dbReference type="PANTHER" id="PTHR11430">
    <property type="entry name" value="LIPOCALIN"/>
    <property type="match status" value="1"/>
</dbReference>
<evidence type="ECO:0000256" key="5">
    <source>
        <dbReference type="SAM" id="SignalP"/>
    </source>
</evidence>
<keyword evidence="4 5" id="KW-0732">Signal</keyword>
<feature type="chain" id="PRO_5028154671" evidence="5">
    <location>
        <begin position="19"/>
        <end position="170"/>
    </location>
</feature>
<sequence>MKTWILTFGLGLIATLQAQENQDASSIWYLKAVVADKGLPKTEESVSVTPMAIRTLEGGNLEVEFSVLVRGQCHNVSTILEKTDQPDKFTAYGGKHVVYIIPSSVEDHYILYSEAKWSRHQTRMAKLMGRDPEVQQEALEDLAKVAEARGLDADSIVIPRQRGACSPESS</sequence>
<comment type="similarity">
    <text evidence="2">Belongs to the calycin superfamily. Lipocalin family.</text>
</comment>
<dbReference type="InterPro" id="IPR000566">
    <property type="entry name" value="Lipocln_cytosolic_FA-bd_dom"/>
</dbReference>
<dbReference type="CDD" id="cd19414">
    <property type="entry name" value="lipocalin_1_3_4_13-like"/>
    <property type="match status" value="1"/>
</dbReference>
<evidence type="ECO:0000256" key="3">
    <source>
        <dbReference type="ARBA" id="ARBA00022525"/>
    </source>
</evidence>
<dbReference type="GO" id="GO:0005615">
    <property type="term" value="C:extracellular space"/>
    <property type="evidence" value="ECO:0007669"/>
    <property type="project" value="TreeGrafter"/>
</dbReference>
<evidence type="ECO:0000256" key="2">
    <source>
        <dbReference type="ARBA" id="ARBA00006889"/>
    </source>
</evidence>
<evidence type="ECO:0000313" key="8">
    <source>
        <dbReference type="RefSeq" id="XP_023556015.1"/>
    </source>
</evidence>
<dbReference type="Pfam" id="PF00061">
    <property type="entry name" value="Lipocalin"/>
    <property type="match status" value="1"/>
</dbReference>
<accession>A0A6P6D830</accession>
<dbReference type="AlphaFoldDB" id="A0A6P6D830"/>
<evidence type="ECO:0000259" key="6">
    <source>
        <dbReference type="Pfam" id="PF00061"/>
    </source>
</evidence>
<dbReference type="InterPro" id="IPR002345">
    <property type="entry name" value="Lipocalin"/>
</dbReference>
<dbReference type="GeneID" id="101574432"/>
<dbReference type="SUPFAM" id="SSF50814">
    <property type="entry name" value="Lipocalins"/>
    <property type="match status" value="1"/>
</dbReference>
<organism evidence="7 8">
    <name type="scientific">Octodon degus</name>
    <name type="common">Degu</name>
    <name type="synonym">Sciurus degus</name>
    <dbReference type="NCBI Taxonomy" id="10160"/>
    <lineage>
        <taxon>Eukaryota</taxon>
        <taxon>Metazoa</taxon>
        <taxon>Chordata</taxon>
        <taxon>Craniata</taxon>
        <taxon>Vertebrata</taxon>
        <taxon>Euteleostomi</taxon>
        <taxon>Mammalia</taxon>
        <taxon>Eutheria</taxon>
        <taxon>Euarchontoglires</taxon>
        <taxon>Glires</taxon>
        <taxon>Rodentia</taxon>
        <taxon>Hystricomorpha</taxon>
        <taxon>Octodontidae</taxon>
        <taxon>Octodon</taxon>
    </lineage>
</organism>
<protein>
    <submittedName>
        <fullName evidence="8">von Ebner gland protein 1</fullName>
    </submittedName>
</protein>
<keyword evidence="7" id="KW-1185">Reference proteome</keyword>
<dbReference type="OrthoDB" id="9447591at2759"/>
<proteinExistence type="inferred from homology"/>
<dbReference type="PANTHER" id="PTHR11430:SF124">
    <property type="entry name" value="LIPOCALIN 1-LIKE PROTEIN 1-RELATED"/>
    <property type="match status" value="1"/>
</dbReference>
<evidence type="ECO:0000313" key="7">
    <source>
        <dbReference type="Proteomes" id="UP000515203"/>
    </source>
</evidence>
<dbReference type="Proteomes" id="UP000515203">
    <property type="component" value="Unplaced"/>
</dbReference>
<comment type="subcellular location">
    <subcellularLocation>
        <location evidence="1">Secreted</location>
    </subcellularLocation>
</comment>
<dbReference type="GO" id="GO:0036094">
    <property type="term" value="F:small molecule binding"/>
    <property type="evidence" value="ECO:0007669"/>
    <property type="project" value="InterPro"/>
</dbReference>